<comment type="caution">
    <text evidence="2">The sequence shown here is derived from an EMBL/GenBank/DDBJ whole genome shotgun (WGS) entry which is preliminary data.</text>
</comment>
<feature type="region of interest" description="Disordered" evidence="1">
    <location>
        <begin position="28"/>
        <end position="59"/>
    </location>
</feature>
<protein>
    <submittedName>
        <fullName evidence="2">Uncharacterized protein</fullName>
    </submittedName>
</protein>
<accession>U1RNF0</accession>
<feature type="non-terminal residue" evidence="2">
    <location>
        <position position="59"/>
    </location>
</feature>
<evidence type="ECO:0000313" key="2">
    <source>
        <dbReference type="EMBL" id="ERH21178.1"/>
    </source>
</evidence>
<name>U1RNF0_9ACTO</name>
<keyword evidence="3" id="KW-1185">Reference proteome</keyword>
<dbReference type="EMBL" id="AWSE01000270">
    <property type="protein sequence ID" value="ERH21178.1"/>
    <property type="molecule type" value="Genomic_DNA"/>
</dbReference>
<evidence type="ECO:0000313" key="3">
    <source>
        <dbReference type="Proteomes" id="UP000016536"/>
    </source>
</evidence>
<sequence>MGDDVAGDAPAGRGVIDVVDAAVGVSVGAWSRKPESPDGGAEADRSVDGPSAVKPAVEA</sequence>
<dbReference type="HOGENOM" id="CLU_2983382_0_0_11"/>
<evidence type="ECO:0000256" key="1">
    <source>
        <dbReference type="SAM" id="MobiDB-lite"/>
    </source>
</evidence>
<feature type="compositionally biased region" description="Basic and acidic residues" evidence="1">
    <location>
        <begin position="32"/>
        <end position="47"/>
    </location>
</feature>
<organism evidence="2 3">
    <name type="scientific">Actinomyces johnsonii F0542</name>
    <dbReference type="NCBI Taxonomy" id="1321818"/>
    <lineage>
        <taxon>Bacteria</taxon>
        <taxon>Bacillati</taxon>
        <taxon>Actinomycetota</taxon>
        <taxon>Actinomycetes</taxon>
        <taxon>Actinomycetales</taxon>
        <taxon>Actinomycetaceae</taxon>
        <taxon>Actinomyces</taxon>
    </lineage>
</organism>
<dbReference type="Proteomes" id="UP000016536">
    <property type="component" value="Unassembled WGS sequence"/>
</dbReference>
<proteinExistence type="predicted"/>
<gene>
    <name evidence="2" type="ORF">HMPREF1979_03210</name>
</gene>
<reference evidence="2 3" key="1">
    <citation type="submission" date="2013-08" db="EMBL/GenBank/DDBJ databases">
        <authorList>
            <person name="Weinstock G."/>
            <person name="Sodergren E."/>
            <person name="Wylie T."/>
            <person name="Fulton L."/>
            <person name="Fulton R."/>
            <person name="Fronick C."/>
            <person name="O'Laughlin M."/>
            <person name="Godfrey J."/>
            <person name="Miner T."/>
            <person name="Herter B."/>
            <person name="Appelbaum E."/>
            <person name="Cordes M."/>
            <person name="Lek S."/>
            <person name="Wollam A."/>
            <person name="Pepin K.H."/>
            <person name="Palsikar V.B."/>
            <person name="Mitreva M."/>
            <person name="Wilson R.K."/>
        </authorList>
    </citation>
    <scope>NUCLEOTIDE SEQUENCE [LARGE SCALE GENOMIC DNA]</scope>
    <source>
        <strain evidence="2 3">F0542</strain>
    </source>
</reference>
<dbReference type="AlphaFoldDB" id="U1RNF0"/>